<name>A0ABQ8B1X3_BRANA</name>
<dbReference type="Proteomes" id="UP000824890">
    <property type="component" value="Unassembled WGS sequence"/>
</dbReference>
<dbReference type="EMBL" id="JAGKQM010000012">
    <property type="protein sequence ID" value="KAH0898809.1"/>
    <property type="molecule type" value="Genomic_DNA"/>
</dbReference>
<evidence type="ECO:0000313" key="2">
    <source>
        <dbReference type="EMBL" id="KAH0898809.1"/>
    </source>
</evidence>
<proteinExistence type="predicted"/>
<sequence length="101" mass="11441">MVDGSTFSIRHGHYRSPQTTCPRILLWYPESTRLSPSTKTNMLSVPPAKSQGDRHEDLNESPLQLLQAQKAQARLVESSMRILSFGMRIHSTTRLLLLIIP</sequence>
<protein>
    <submittedName>
        <fullName evidence="2">Uncharacterized protein</fullName>
    </submittedName>
</protein>
<keyword evidence="3" id="KW-1185">Reference proteome</keyword>
<gene>
    <name evidence="2" type="ORF">HID58_048377</name>
</gene>
<evidence type="ECO:0000313" key="3">
    <source>
        <dbReference type="Proteomes" id="UP000824890"/>
    </source>
</evidence>
<accession>A0ABQ8B1X3</accession>
<organism evidence="2 3">
    <name type="scientific">Brassica napus</name>
    <name type="common">Rape</name>
    <dbReference type="NCBI Taxonomy" id="3708"/>
    <lineage>
        <taxon>Eukaryota</taxon>
        <taxon>Viridiplantae</taxon>
        <taxon>Streptophyta</taxon>
        <taxon>Embryophyta</taxon>
        <taxon>Tracheophyta</taxon>
        <taxon>Spermatophyta</taxon>
        <taxon>Magnoliopsida</taxon>
        <taxon>eudicotyledons</taxon>
        <taxon>Gunneridae</taxon>
        <taxon>Pentapetalae</taxon>
        <taxon>rosids</taxon>
        <taxon>malvids</taxon>
        <taxon>Brassicales</taxon>
        <taxon>Brassicaceae</taxon>
        <taxon>Brassiceae</taxon>
        <taxon>Brassica</taxon>
    </lineage>
</organism>
<evidence type="ECO:0000256" key="1">
    <source>
        <dbReference type="SAM" id="MobiDB-lite"/>
    </source>
</evidence>
<feature type="region of interest" description="Disordered" evidence="1">
    <location>
        <begin position="37"/>
        <end position="57"/>
    </location>
</feature>
<comment type="caution">
    <text evidence="2">The sequence shown here is derived from an EMBL/GenBank/DDBJ whole genome shotgun (WGS) entry which is preliminary data.</text>
</comment>
<reference evidence="2 3" key="1">
    <citation type="submission" date="2021-05" db="EMBL/GenBank/DDBJ databases">
        <title>Genome Assembly of Synthetic Allotetraploid Brassica napus Reveals Homoeologous Exchanges between Subgenomes.</title>
        <authorList>
            <person name="Davis J.T."/>
        </authorList>
    </citation>
    <scope>NUCLEOTIDE SEQUENCE [LARGE SCALE GENOMIC DNA]</scope>
    <source>
        <strain evidence="3">cv. Da-Ae</strain>
        <tissue evidence="2">Seedling</tissue>
    </source>
</reference>